<protein>
    <submittedName>
        <fullName evidence="1">Uncharacterized protein</fullName>
    </submittedName>
</protein>
<name>A0A6C0JVS4_9ZZZZ</name>
<dbReference type="Pfam" id="PF11126">
    <property type="entry name" value="Phage_DsbA"/>
    <property type="match status" value="1"/>
</dbReference>
<dbReference type="InterPro" id="IPR020313">
    <property type="entry name" value="Double-stranded_DNA-bd"/>
</dbReference>
<evidence type="ECO:0000313" key="1">
    <source>
        <dbReference type="EMBL" id="QHU08800.1"/>
    </source>
</evidence>
<proteinExistence type="predicted"/>
<accession>A0A6C0JVS4</accession>
<organism evidence="1">
    <name type="scientific">viral metagenome</name>
    <dbReference type="NCBI Taxonomy" id="1070528"/>
    <lineage>
        <taxon>unclassified sequences</taxon>
        <taxon>metagenomes</taxon>
        <taxon>organismal metagenomes</taxon>
    </lineage>
</organism>
<reference evidence="1" key="1">
    <citation type="journal article" date="2020" name="Nature">
        <title>Giant virus diversity and host interactions through global metagenomics.</title>
        <authorList>
            <person name="Schulz F."/>
            <person name="Roux S."/>
            <person name="Paez-Espino D."/>
            <person name="Jungbluth S."/>
            <person name="Walsh D.A."/>
            <person name="Denef V.J."/>
            <person name="McMahon K.D."/>
            <person name="Konstantinidis K.T."/>
            <person name="Eloe-Fadrosh E.A."/>
            <person name="Kyrpides N.C."/>
            <person name="Woyke T."/>
        </authorList>
    </citation>
    <scope>NUCLEOTIDE SEQUENCE</scope>
    <source>
        <strain evidence="1">GVMAG-S-1064190-84</strain>
    </source>
</reference>
<dbReference type="EMBL" id="MN740699">
    <property type="protein sequence ID" value="QHU08800.1"/>
    <property type="molecule type" value="Genomic_DNA"/>
</dbReference>
<dbReference type="AlphaFoldDB" id="A0A6C0JVS4"/>
<sequence>MSIQEMGITTSLSNPADQEKLQKVIMDCSDQLSIIQGHKDVIKENITAICEELDLPKKIVNKMIKTYFNQQFDQECVEHEVFEDLYQKVIKHETN</sequence>